<dbReference type="AlphaFoldDB" id="A0A7D8UWU9"/>
<name>A0A7D8UWU9_9HELO</name>
<dbReference type="Pfam" id="PF09351">
    <property type="entry name" value="DUF1993"/>
    <property type="match status" value="1"/>
</dbReference>
<organism evidence="1 2">
    <name type="scientific">Lachnellula cervina</name>
    <dbReference type="NCBI Taxonomy" id="1316786"/>
    <lineage>
        <taxon>Eukaryota</taxon>
        <taxon>Fungi</taxon>
        <taxon>Dikarya</taxon>
        <taxon>Ascomycota</taxon>
        <taxon>Pezizomycotina</taxon>
        <taxon>Leotiomycetes</taxon>
        <taxon>Helotiales</taxon>
        <taxon>Lachnaceae</taxon>
        <taxon>Lachnellula</taxon>
    </lineage>
</organism>
<reference evidence="1 2" key="1">
    <citation type="submission" date="2018-05" db="EMBL/GenBank/DDBJ databases">
        <title>Whole genome sequencing for identification of molecular markers to develop diagnostic detection tools for the regulated plant pathogen Lachnellula willkommii.</title>
        <authorList>
            <person name="Giroux E."/>
            <person name="Bilodeau G."/>
        </authorList>
    </citation>
    <scope>NUCLEOTIDE SEQUENCE [LARGE SCALE GENOMIC DNA]</scope>
    <source>
        <strain evidence="1 2">CBS 625.97</strain>
    </source>
</reference>
<gene>
    <name evidence="1" type="ORF">LCER1_G001897</name>
</gene>
<protein>
    <recommendedName>
        <fullName evidence="3">DUF1993 domain-containing protein</fullName>
    </recommendedName>
</protein>
<evidence type="ECO:0000313" key="1">
    <source>
        <dbReference type="EMBL" id="TVY58266.1"/>
    </source>
</evidence>
<dbReference type="OrthoDB" id="3724345at2759"/>
<accession>A0A7D8UWU9</accession>
<proteinExistence type="predicted"/>
<dbReference type="Proteomes" id="UP000481288">
    <property type="component" value="Unassembled WGS sequence"/>
</dbReference>
<keyword evidence="2" id="KW-1185">Reference proteome</keyword>
<evidence type="ECO:0008006" key="3">
    <source>
        <dbReference type="Google" id="ProtNLM"/>
    </source>
</evidence>
<dbReference type="InterPro" id="IPR034660">
    <property type="entry name" value="DinB/YfiT-like"/>
</dbReference>
<dbReference type="SUPFAM" id="SSF109854">
    <property type="entry name" value="DinB/YfiT-like putative metalloenzymes"/>
    <property type="match status" value="1"/>
</dbReference>
<sequence length="165" mass="18455">MAPSSLYTLAIPPFLKQLRMLLMILEKGQTYSAGNEAKILESRLVEDMAPLVFQIQRVSDSAKGLAVRVAKAEPESWPDNEKTFADLEARLKKTIAFLEKVDAKSMDGMEDQEVVLKTASGERRYSGLDYVTSYAIPNFYFHSVTTYALLRKEGVPVGKKDFLGL</sequence>
<dbReference type="Gene3D" id="1.20.120.450">
    <property type="entry name" value="dinb family like domain"/>
    <property type="match status" value="1"/>
</dbReference>
<dbReference type="InterPro" id="IPR018531">
    <property type="entry name" value="DUF1993"/>
</dbReference>
<evidence type="ECO:0000313" key="2">
    <source>
        <dbReference type="Proteomes" id="UP000481288"/>
    </source>
</evidence>
<comment type="caution">
    <text evidence="1">The sequence shown here is derived from an EMBL/GenBank/DDBJ whole genome shotgun (WGS) entry which is preliminary data.</text>
</comment>
<dbReference type="EMBL" id="QGMG01000049">
    <property type="protein sequence ID" value="TVY58266.1"/>
    <property type="molecule type" value="Genomic_DNA"/>
</dbReference>
<dbReference type="PANTHER" id="PTHR36922:SF1">
    <property type="entry name" value="DUF1993 DOMAIN-CONTAINING PROTEIN"/>
    <property type="match status" value="1"/>
</dbReference>
<dbReference type="PANTHER" id="PTHR36922">
    <property type="entry name" value="BLL2446 PROTEIN"/>
    <property type="match status" value="1"/>
</dbReference>